<dbReference type="InterPro" id="IPR004166">
    <property type="entry name" value="a-kinase_dom"/>
</dbReference>
<keyword evidence="7" id="KW-1185">Reference proteome</keyword>
<dbReference type="SUPFAM" id="SSF56112">
    <property type="entry name" value="Protein kinase-like (PK-like)"/>
    <property type="match status" value="1"/>
</dbReference>
<dbReference type="Proteomes" id="UP000001072">
    <property type="component" value="Unassembled WGS sequence"/>
</dbReference>
<dbReference type="RefSeq" id="XP_007414872.1">
    <property type="nucleotide sequence ID" value="XM_007414810.1"/>
</dbReference>
<dbReference type="GO" id="GO:0005524">
    <property type="term" value="F:ATP binding"/>
    <property type="evidence" value="ECO:0007669"/>
    <property type="project" value="InterPro"/>
</dbReference>
<name>F4S0I3_MELLP</name>
<dbReference type="EMBL" id="GL883135">
    <property type="protein sequence ID" value="EGG01772.1"/>
    <property type="molecule type" value="Genomic_DNA"/>
</dbReference>
<protein>
    <recommendedName>
        <fullName evidence="5">Alpha-type protein kinase domain-containing protein</fullName>
    </recommendedName>
</protein>
<keyword evidence="3" id="KW-0418">Kinase</keyword>
<proteinExistence type="predicted"/>
<reference evidence="7" key="1">
    <citation type="journal article" date="2011" name="Proc. Natl. Acad. Sci. U.S.A.">
        <title>Obligate biotrophy features unraveled by the genomic analysis of rust fungi.</title>
        <authorList>
            <person name="Duplessis S."/>
            <person name="Cuomo C.A."/>
            <person name="Lin Y.-C."/>
            <person name="Aerts A."/>
            <person name="Tisserant E."/>
            <person name="Veneault-Fourrey C."/>
            <person name="Joly D.L."/>
            <person name="Hacquard S."/>
            <person name="Amselem J."/>
            <person name="Cantarel B.L."/>
            <person name="Chiu R."/>
            <person name="Coutinho P.M."/>
            <person name="Feau N."/>
            <person name="Field M."/>
            <person name="Frey P."/>
            <person name="Gelhaye E."/>
            <person name="Goldberg J."/>
            <person name="Grabherr M.G."/>
            <person name="Kodira C.D."/>
            <person name="Kohler A."/>
            <person name="Kuees U."/>
            <person name="Lindquist E.A."/>
            <person name="Lucas S.M."/>
            <person name="Mago R."/>
            <person name="Mauceli E."/>
            <person name="Morin E."/>
            <person name="Murat C."/>
            <person name="Pangilinan J.L."/>
            <person name="Park R."/>
            <person name="Pearson M."/>
            <person name="Quesneville H."/>
            <person name="Rouhier N."/>
            <person name="Sakthikumar S."/>
            <person name="Salamov A.A."/>
            <person name="Schmutz J."/>
            <person name="Selles B."/>
            <person name="Shapiro H."/>
            <person name="Tanguay P."/>
            <person name="Tuskan G.A."/>
            <person name="Henrissat B."/>
            <person name="Van de Peer Y."/>
            <person name="Rouze P."/>
            <person name="Ellis J.G."/>
            <person name="Dodds P.N."/>
            <person name="Schein J.E."/>
            <person name="Zhong S."/>
            <person name="Hamelin R.C."/>
            <person name="Grigoriev I.V."/>
            <person name="Szabo L.J."/>
            <person name="Martin F."/>
        </authorList>
    </citation>
    <scope>NUCLEOTIDE SEQUENCE [LARGE SCALE GENOMIC DNA]</scope>
    <source>
        <strain evidence="7">98AG31 / pathotype 3-4-7</strain>
    </source>
</reference>
<keyword evidence="2" id="KW-0808">Transferase</keyword>
<dbReference type="HOGENOM" id="CLU_019700_0_0_1"/>
<dbReference type="AlphaFoldDB" id="F4S0I3"/>
<evidence type="ECO:0000259" key="5">
    <source>
        <dbReference type="PROSITE" id="PS51158"/>
    </source>
</evidence>
<dbReference type="KEGG" id="mlr:MELLADRAFT_66772"/>
<sequence>MSTPYITNPWDPPPPGKMDCASCSRVVPHLRTTICGFCIAKQQPPGHQLVHCDFCSIGYPHLTGKPPICGVCLSKGLTSSVKCPRRNADNLSLPESIVGSKRPRAADTYIQPPRMNPNPSTSFRFEKSGRFHTPEANLASEEESSLWGRKRRMESAESKKVGAANTKGGRARLPLTGILGPASRAAAVNVTAQLIIAGTPKSFTTDNGVKTYSSFINTQAPDWPVSFARDAWNDIISFCNNDLKFPSKNLCSMYQIFPLPIEFSDLYISLGVAKDHMTYEQIRIYVETKAIKKSQRGPSPKINITLIFTPGVYLQHVSEDEYDSSSKALHISQKKRMSNSTSVDSEGTSAYYDEDDFEAAVRQSLEKPPYVLRSQASGLSATTFPDPLQKGQGPPGWWFDPINESLPLLGSNTGTSGTLESGSGDMSNCIVGNMNMLSGVLGSDFESSNKNMPDLRFLGEVAVPISTTWANPTRAPIWKNVILLAIHVEPVSDIPEIGALKETLNLQIDPLFETIRKAGISVKPWRVSFHVDLSDVHPSSVSKEQFGAQIMFEGSLFNVLARKRMEDNLLVNYLEELQMNCQARKLLYDFQEFVAGHPGANTLLVDLVKKLEVVRLFIISEKLWTSPDSNDLWAVETYQKVSPKKYVSHKLPVSLEESDLLFQALQAWSHWTFNLYKGEAFLAEISAKGHVLSQFQMVDREAWWSSENSREKGVASFLNSHKCLPTCLDLGFTAVKKDGYRPRRAATGLRALETSPMKAADAAHSPDDDGSDWGGNVCSTQISSSFMS</sequence>
<gene>
    <name evidence="6" type="ORF">MELLADRAFT_66772</name>
</gene>
<evidence type="ECO:0000256" key="4">
    <source>
        <dbReference type="SAM" id="MobiDB-lite"/>
    </source>
</evidence>
<dbReference type="GO" id="GO:0004674">
    <property type="term" value="F:protein serine/threonine kinase activity"/>
    <property type="evidence" value="ECO:0007669"/>
    <property type="project" value="UniProtKB-KW"/>
</dbReference>
<dbReference type="PROSITE" id="PS51158">
    <property type="entry name" value="ALPHA_KINASE"/>
    <property type="match status" value="1"/>
</dbReference>
<dbReference type="InParanoid" id="F4S0I3"/>
<dbReference type="GeneID" id="18930696"/>
<accession>F4S0I3</accession>
<feature type="domain" description="Alpha-type protein kinase" evidence="5">
    <location>
        <begin position="517"/>
        <end position="735"/>
    </location>
</feature>
<dbReference type="Pfam" id="PF02816">
    <property type="entry name" value="Alpha_kinase"/>
    <property type="match status" value="1"/>
</dbReference>
<organism evidence="7">
    <name type="scientific">Melampsora larici-populina (strain 98AG31 / pathotype 3-4-7)</name>
    <name type="common">Poplar leaf rust fungus</name>
    <dbReference type="NCBI Taxonomy" id="747676"/>
    <lineage>
        <taxon>Eukaryota</taxon>
        <taxon>Fungi</taxon>
        <taxon>Dikarya</taxon>
        <taxon>Basidiomycota</taxon>
        <taxon>Pucciniomycotina</taxon>
        <taxon>Pucciniomycetes</taxon>
        <taxon>Pucciniales</taxon>
        <taxon>Melampsoraceae</taxon>
        <taxon>Melampsora</taxon>
    </lineage>
</organism>
<evidence type="ECO:0000313" key="6">
    <source>
        <dbReference type="EMBL" id="EGG01772.1"/>
    </source>
</evidence>
<evidence type="ECO:0000256" key="1">
    <source>
        <dbReference type="ARBA" id="ARBA00022527"/>
    </source>
</evidence>
<dbReference type="VEuPathDB" id="FungiDB:MELLADRAFT_66772"/>
<keyword evidence="1" id="KW-0723">Serine/threonine-protein kinase</keyword>
<dbReference type="InterPro" id="IPR011009">
    <property type="entry name" value="Kinase-like_dom_sf"/>
</dbReference>
<evidence type="ECO:0000256" key="2">
    <source>
        <dbReference type="ARBA" id="ARBA00022679"/>
    </source>
</evidence>
<feature type="region of interest" description="Disordered" evidence="4">
    <location>
        <begin position="132"/>
        <end position="167"/>
    </location>
</feature>
<dbReference type="Gene3D" id="3.20.200.10">
    <property type="entry name" value="MHCK/EF2 kinase"/>
    <property type="match status" value="1"/>
</dbReference>
<evidence type="ECO:0000256" key="3">
    <source>
        <dbReference type="ARBA" id="ARBA00022777"/>
    </source>
</evidence>
<evidence type="ECO:0000313" key="7">
    <source>
        <dbReference type="Proteomes" id="UP000001072"/>
    </source>
</evidence>